<feature type="region of interest" description="Disordered" evidence="1">
    <location>
        <begin position="35"/>
        <end position="81"/>
    </location>
</feature>
<dbReference type="EMBL" id="JAINUG010000044">
    <property type="protein sequence ID" value="KAJ8406247.1"/>
    <property type="molecule type" value="Genomic_DNA"/>
</dbReference>
<organism evidence="2 3">
    <name type="scientific">Aldrovandia affinis</name>
    <dbReference type="NCBI Taxonomy" id="143900"/>
    <lineage>
        <taxon>Eukaryota</taxon>
        <taxon>Metazoa</taxon>
        <taxon>Chordata</taxon>
        <taxon>Craniata</taxon>
        <taxon>Vertebrata</taxon>
        <taxon>Euteleostomi</taxon>
        <taxon>Actinopterygii</taxon>
        <taxon>Neopterygii</taxon>
        <taxon>Teleostei</taxon>
        <taxon>Notacanthiformes</taxon>
        <taxon>Halosauridae</taxon>
        <taxon>Aldrovandia</taxon>
    </lineage>
</organism>
<reference evidence="2" key="1">
    <citation type="journal article" date="2023" name="Science">
        <title>Genome structures resolve the early diversification of teleost fishes.</title>
        <authorList>
            <person name="Parey E."/>
            <person name="Louis A."/>
            <person name="Montfort J."/>
            <person name="Bouchez O."/>
            <person name="Roques C."/>
            <person name="Iampietro C."/>
            <person name="Lluch J."/>
            <person name="Castinel A."/>
            <person name="Donnadieu C."/>
            <person name="Desvignes T."/>
            <person name="Floi Bucao C."/>
            <person name="Jouanno E."/>
            <person name="Wen M."/>
            <person name="Mejri S."/>
            <person name="Dirks R."/>
            <person name="Jansen H."/>
            <person name="Henkel C."/>
            <person name="Chen W.J."/>
            <person name="Zahm M."/>
            <person name="Cabau C."/>
            <person name="Klopp C."/>
            <person name="Thompson A.W."/>
            <person name="Robinson-Rechavi M."/>
            <person name="Braasch I."/>
            <person name="Lecointre G."/>
            <person name="Bobe J."/>
            <person name="Postlethwait J.H."/>
            <person name="Berthelot C."/>
            <person name="Roest Crollius H."/>
            <person name="Guiguen Y."/>
        </authorList>
    </citation>
    <scope>NUCLEOTIDE SEQUENCE</scope>
    <source>
        <strain evidence="2">NC1722</strain>
    </source>
</reference>
<evidence type="ECO:0000313" key="3">
    <source>
        <dbReference type="Proteomes" id="UP001221898"/>
    </source>
</evidence>
<feature type="compositionally biased region" description="Basic and acidic residues" evidence="1">
    <location>
        <begin position="117"/>
        <end position="127"/>
    </location>
</feature>
<feature type="region of interest" description="Disordered" evidence="1">
    <location>
        <begin position="113"/>
        <end position="132"/>
    </location>
</feature>
<dbReference type="AlphaFoldDB" id="A0AAD7SP28"/>
<keyword evidence="3" id="KW-1185">Reference proteome</keyword>
<comment type="caution">
    <text evidence="2">The sequence shown here is derived from an EMBL/GenBank/DDBJ whole genome shotgun (WGS) entry which is preliminary data.</text>
</comment>
<evidence type="ECO:0000313" key="2">
    <source>
        <dbReference type="EMBL" id="KAJ8406247.1"/>
    </source>
</evidence>
<gene>
    <name evidence="2" type="ORF">AAFF_G00304780</name>
</gene>
<evidence type="ECO:0000256" key="1">
    <source>
        <dbReference type="SAM" id="MobiDB-lite"/>
    </source>
</evidence>
<sequence>MRRSVFPVTLLLARRSGGCHTLSPRRRLIPARAATPSCSCRQDRPPSPLPPPVSLRGSPRVGLHVNTPASSRPPPQTRALPRVNTPAAFLTSPPPVLVSSFRFRVPVGPFFKVPPGRGEEARDDGSPRTRLGVPRTYRARGLRGIDADVLASAG</sequence>
<dbReference type="Proteomes" id="UP001221898">
    <property type="component" value="Unassembled WGS sequence"/>
</dbReference>
<name>A0AAD7SP28_9TELE</name>
<accession>A0AAD7SP28</accession>
<proteinExistence type="predicted"/>
<protein>
    <submittedName>
        <fullName evidence="2">Uncharacterized protein</fullName>
    </submittedName>
</protein>